<dbReference type="InterPro" id="IPR000683">
    <property type="entry name" value="Gfo/Idh/MocA-like_OxRdtase_N"/>
</dbReference>
<evidence type="ECO:0000313" key="6">
    <source>
        <dbReference type="EMBL" id="WGW11014.1"/>
    </source>
</evidence>
<keyword evidence="3" id="KW-0520">NAD</keyword>
<dbReference type="SUPFAM" id="SSF55347">
    <property type="entry name" value="Glyceraldehyde-3-phosphate dehydrogenase-like, C-terminal domain"/>
    <property type="match status" value="1"/>
</dbReference>
<sequence>MAENIRIGVIGVGRIGTSHAKALAGFPGVEVVLADRDSGRAAEVAAQLGVGSVTDVADLATAGLGGIVVATATATHPDMIRFGVDAGLPVFSEKPISLDLAAAVAVEADVRAKNGVVQMGFQRRFDEGFVRVRDAIQSGELGRIHTIRSVNWDPFPPDAAFIPTSGGIFRDCATHDADVLRWATGEEVIEVFAIGSNGAHGYIEEAGDFDSAVSTLRLTGGLHATFSHGRYNEAGYDARFEAAGVKKTISAGFGQNTAVVAAEESSTLTGPHPASDFYGRFVPAFAAELEAFVDLINGGPNRASIADAVEAAFIVEALDRSAHQGRPVQLAEIKAELGL</sequence>
<name>A0ABY8QPW6_9MICO</name>
<accession>A0ABY8QPW6</accession>
<dbReference type="InterPro" id="IPR055170">
    <property type="entry name" value="GFO_IDH_MocA-like_dom"/>
</dbReference>
<dbReference type="RefSeq" id="WP_349637796.1">
    <property type="nucleotide sequence ID" value="NZ_CP090958.1"/>
</dbReference>
<evidence type="ECO:0000256" key="2">
    <source>
        <dbReference type="ARBA" id="ARBA00023002"/>
    </source>
</evidence>
<dbReference type="Gene3D" id="3.40.50.720">
    <property type="entry name" value="NAD(P)-binding Rossmann-like Domain"/>
    <property type="match status" value="1"/>
</dbReference>
<feature type="domain" description="Gfo/Idh/MocA-like oxidoreductase N-terminal" evidence="4">
    <location>
        <begin position="5"/>
        <end position="121"/>
    </location>
</feature>
<protein>
    <submittedName>
        <fullName evidence="6">Gfo/Idh/MocA family oxidoreductase</fullName>
    </submittedName>
</protein>
<dbReference type="InterPro" id="IPR036291">
    <property type="entry name" value="NAD(P)-bd_dom_sf"/>
</dbReference>
<dbReference type="PANTHER" id="PTHR42840">
    <property type="entry name" value="NAD(P)-BINDING ROSSMANN-FOLD SUPERFAMILY PROTEIN-RELATED"/>
    <property type="match status" value="1"/>
</dbReference>
<dbReference type="PANTHER" id="PTHR42840:SF3">
    <property type="entry name" value="BINDING ROSSMANN FOLD OXIDOREDUCTASE, PUTATIVE (AFU_ORTHOLOGUE AFUA_2G10240)-RELATED"/>
    <property type="match status" value="1"/>
</dbReference>
<feature type="domain" description="GFO/IDH/MocA-like oxidoreductase" evidence="5">
    <location>
        <begin position="129"/>
        <end position="249"/>
    </location>
</feature>
<organism evidence="6 7">
    <name type="scientific">Saxibacter everestensis</name>
    <dbReference type="NCBI Taxonomy" id="2909229"/>
    <lineage>
        <taxon>Bacteria</taxon>
        <taxon>Bacillati</taxon>
        <taxon>Actinomycetota</taxon>
        <taxon>Actinomycetes</taxon>
        <taxon>Micrococcales</taxon>
        <taxon>Brevibacteriaceae</taxon>
        <taxon>Saxibacter</taxon>
    </lineage>
</organism>
<evidence type="ECO:0000256" key="3">
    <source>
        <dbReference type="ARBA" id="ARBA00023027"/>
    </source>
</evidence>
<reference evidence="6 7" key="1">
    <citation type="submission" date="2023-05" db="EMBL/GenBank/DDBJ databases">
        <title>Lithophilousrod everest ZFBP1038 complete genpme.</title>
        <authorList>
            <person name="Tian M."/>
        </authorList>
    </citation>
    <scope>NUCLEOTIDE SEQUENCE [LARGE SCALE GENOMIC DNA]</scope>
    <source>
        <strain evidence="6 7">ZFBP1038</strain>
    </source>
</reference>
<keyword evidence="7" id="KW-1185">Reference proteome</keyword>
<comment type="similarity">
    <text evidence="1">Belongs to the Gfo/Idh/MocA family.</text>
</comment>
<proteinExistence type="inferred from homology"/>
<evidence type="ECO:0000313" key="7">
    <source>
        <dbReference type="Proteomes" id="UP001209083"/>
    </source>
</evidence>
<keyword evidence="2" id="KW-0560">Oxidoreductase</keyword>
<gene>
    <name evidence="6" type="ORF">LWF01_12995</name>
</gene>
<dbReference type="Pfam" id="PF22725">
    <property type="entry name" value="GFO_IDH_MocA_C3"/>
    <property type="match status" value="1"/>
</dbReference>
<evidence type="ECO:0000256" key="1">
    <source>
        <dbReference type="ARBA" id="ARBA00010928"/>
    </source>
</evidence>
<dbReference type="Proteomes" id="UP001209083">
    <property type="component" value="Chromosome"/>
</dbReference>
<dbReference type="EMBL" id="CP090958">
    <property type="protein sequence ID" value="WGW11014.1"/>
    <property type="molecule type" value="Genomic_DNA"/>
</dbReference>
<dbReference type="Gene3D" id="3.30.360.10">
    <property type="entry name" value="Dihydrodipicolinate Reductase, domain 2"/>
    <property type="match status" value="1"/>
</dbReference>
<evidence type="ECO:0000259" key="5">
    <source>
        <dbReference type="Pfam" id="PF22725"/>
    </source>
</evidence>
<dbReference type="SUPFAM" id="SSF51735">
    <property type="entry name" value="NAD(P)-binding Rossmann-fold domains"/>
    <property type="match status" value="1"/>
</dbReference>
<evidence type="ECO:0000259" key="4">
    <source>
        <dbReference type="Pfam" id="PF01408"/>
    </source>
</evidence>
<dbReference type="Pfam" id="PF01408">
    <property type="entry name" value="GFO_IDH_MocA"/>
    <property type="match status" value="1"/>
</dbReference>